<evidence type="ECO:0008006" key="5">
    <source>
        <dbReference type="Google" id="ProtNLM"/>
    </source>
</evidence>
<keyword evidence="2" id="KW-0472">Membrane</keyword>
<proteinExistence type="predicted"/>
<dbReference type="RefSeq" id="WP_277860268.1">
    <property type="nucleotide sequence ID" value="NZ_JARRAG010000001.1"/>
</dbReference>
<feature type="transmembrane region" description="Helical" evidence="2">
    <location>
        <begin position="868"/>
        <end position="887"/>
    </location>
</feature>
<feature type="region of interest" description="Disordered" evidence="1">
    <location>
        <begin position="101"/>
        <end position="125"/>
    </location>
</feature>
<gene>
    <name evidence="3" type="ORF">PZE19_09080</name>
</gene>
<evidence type="ECO:0000256" key="1">
    <source>
        <dbReference type="SAM" id="MobiDB-lite"/>
    </source>
</evidence>
<feature type="transmembrane region" description="Helical" evidence="2">
    <location>
        <begin position="893"/>
        <end position="914"/>
    </location>
</feature>
<dbReference type="InterPro" id="IPR036909">
    <property type="entry name" value="Cyt_c-like_dom_sf"/>
</dbReference>
<protein>
    <recommendedName>
        <fullName evidence="5">Cytochrome c domain-containing protein</fullName>
    </recommendedName>
</protein>
<keyword evidence="2" id="KW-1133">Transmembrane helix</keyword>
<dbReference type="Proteomes" id="UP001216907">
    <property type="component" value="Unassembled WGS sequence"/>
</dbReference>
<dbReference type="EMBL" id="JARRAG010000001">
    <property type="protein sequence ID" value="MDG3003923.1"/>
    <property type="molecule type" value="Genomic_DNA"/>
</dbReference>
<name>A0ABT6F8K8_9BACT</name>
<accession>A0ABT6F8K8</accession>
<reference evidence="3 4" key="1">
    <citation type="submission" date="2023-03" db="EMBL/GenBank/DDBJ databases">
        <title>Paludisphaera mucosa sp. nov. a novel planctomycete from northern fen.</title>
        <authorList>
            <person name="Ivanova A."/>
        </authorList>
    </citation>
    <scope>NUCLEOTIDE SEQUENCE [LARGE SCALE GENOMIC DNA]</scope>
    <source>
        <strain evidence="3 4">Pla2</strain>
    </source>
</reference>
<evidence type="ECO:0000313" key="3">
    <source>
        <dbReference type="EMBL" id="MDG3003923.1"/>
    </source>
</evidence>
<evidence type="ECO:0000256" key="2">
    <source>
        <dbReference type="SAM" id="Phobius"/>
    </source>
</evidence>
<organism evidence="3 4">
    <name type="scientific">Paludisphaera mucosa</name>
    <dbReference type="NCBI Taxonomy" id="3030827"/>
    <lineage>
        <taxon>Bacteria</taxon>
        <taxon>Pseudomonadati</taxon>
        <taxon>Planctomycetota</taxon>
        <taxon>Planctomycetia</taxon>
        <taxon>Isosphaerales</taxon>
        <taxon>Isosphaeraceae</taxon>
        <taxon>Paludisphaera</taxon>
    </lineage>
</organism>
<sequence length="1020" mass="113355">MISVRKAPDLATAGAASGFGARPAGFRGPRGLACGLVLSAAVLGPLGGCSRSGGVPPDDEAMVRARFANRTPQDAAKDYAPPHRDYFPRMDVVGRKAEGATDWPDQLVDLPPTPASPSDERRPAIGLRPKRDVGALPLSVSEAIGRNTWMSWCSGNEGFWDWLANNSFGASDLLKLLDSRNRATVFRDAGIINEPEMMRTGAPEATDFGLWLNVPSDAERRAARAEYLKRVFDRQQAADYDPRTTYPRPEGAGAYGAAATAKTPTLPPDIYGLSSGVIGLRLFPNPKFDGKARAAWDADRYYNDPDYYGNPDLVRPFRVGMACAFCHTSFHPLNPPRDITDPRWENLSGNTGAQYLRIRGVFGNLLNKDSFVYHLLDSQPPGTIDTSLLPSDNINNTNTMNSIFALPQRVALSLKNPKETLTPASAKFPSLWGDAEIDKSPSYLAMVEYLKQLEADLPEHAVAAAELAKSNENPRRVPRILLDGSDSIGGYGALARVYLNIGSYWEQWIRINRLLVGFQPQEPFRIEDCEAHSLYWIATQERVGPMRDYFLKITPPMRLLDVQDDLDRTKPVDEPSLKAKAEREKADFAELLAAERARRIDTTKLEHGRQVFARNCIVCHSSIQPAERHAEMQAFADRGEYWDHDPGRWLADPRYRDWAKEIVKKPAFWLHNYLSTDYRIPIDYVGTNSARAVATNAMTGHMWQDFSSADYQKLPPEGAISFFNPFLGESGGPDQYTPRHKTASGVAAGGGGPGFYRVPTLVSIWAGAPLLHNNSLGLFNNDPSVDGRLLAFDDAIRKLLWPDRRLESSSYNGATPERLKQDHGLIWRTPVETWLTIPARHVPYLAITNVDFLMETLGAHPWLRDRRLLFLPAAFVVLALFGLLRATSLRRRWLWGYIPLFAALGLAFVMAFLLGRVGEVRLGPIPEGTPVNLLANINPEADPEKLRKAAALTTKALAEIRERGLKAEATQKVLHDQVAPALLEVSKCPDLVMDRGHDFPWFKTMTDDDKDALIELLKTF</sequence>
<keyword evidence="2" id="KW-0812">Transmembrane</keyword>
<dbReference type="SUPFAM" id="SSF46626">
    <property type="entry name" value="Cytochrome c"/>
    <property type="match status" value="1"/>
</dbReference>
<comment type="caution">
    <text evidence="3">The sequence shown here is derived from an EMBL/GenBank/DDBJ whole genome shotgun (WGS) entry which is preliminary data.</text>
</comment>
<evidence type="ECO:0000313" key="4">
    <source>
        <dbReference type="Proteomes" id="UP001216907"/>
    </source>
</evidence>
<keyword evidence="4" id="KW-1185">Reference proteome</keyword>